<feature type="region of interest" description="Disordered" evidence="1">
    <location>
        <begin position="529"/>
        <end position="569"/>
    </location>
</feature>
<dbReference type="SUPFAM" id="SSF51735">
    <property type="entry name" value="NAD(P)-binding Rossmann-fold domains"/>
    <property type="match status" value="1"/>
</dbReference>
<dbReference type="InterPro" id="IPR016040">
    <property type="entry name" value="NAD(P)-bd_dom"/>
</dbReference>
<dbReference type="Gene3D" id="3.40.50.720">
    <property type="entry name" value="NAD(P)-binding Rossmann-like Domain"/>
    <property type="match status" value="1"/>
</dbReference>
<proteinExistence type="predicted"/>
<sequence>MGGGTGGGTDGVTGDGTGGGTGGTDGGTGGTEDGTAAGPPVRCLVTGASGYLGGRLVPELLAAGYAVRCLARDPARLRDHPWAGRAEVVRGDVTDAASTGAALRGVDVAYYLVHSLGGGSGFEETDRTAARIFGERARAAGVRRIVYLGGLTPRGVPEEELSPHLRSRAEVGRLLMDSGVPTAVLRAAVVIGSGSASFEMLRYLTERLPAMVTPSWVRTRLQPIAVRDVLRYLVGCATLPTGVNRTFDVGGPEVLTYQEMMRRYAEVAGLRRRIVLPVPVLSPTLSSHWVGWVTPVPAALARPLAESLRHEVVCAEHDIARYVPDPPGGRTGVTEALRLALKRVREADVATRWSSASVPGAPSDPLPTDPDWAGGSLYTDVRRRAVAASPEVLWRVVEGIGGENGWYSLPLAWTVRGLLDRLAGGVGLARGRRDAARLRAGDALDFWRVEEIEPGRLLRLRAEMRLPGLAWLELWVERGPEGGTVYRQRALFHPHGLAGQAYWWGVSPFHAVVFGGMARNIAEAAEASEAAGSAGVTAEGAGPRPAGARRPARRSWRPGSVRRRAVRRR</sequence>
<dbReference type="CDD" id="cd05245">
    <property type="entry name" value="SDR_a2"/>
    <property type="match status" value="1"/>
</dbReference>
<reference evidence="3 4" key="1">
    <citation type="submission" date="2017-11" db="EMBL/GenBank/DDBJ databases">
        <title>Streptomyces carmine sp. nov., a novel actinomycete isolated from Sophora alopecuroides in Xinjiang, China.</title>
        <authorList>
            <person name="Wang Y."/>
            <person name="Luo X."/>
            <person name="Wan C."/>
            <person name="Zhang L."/>
        </authorList>
    </citation>
    <scope>NUCLEOTIDE SEQUENCE [LARGE SCALE GENOMIC DNA]</scope>
    <source>
        <strain evidence="3 4">TRM SA0054</strain>
    </source>
</reference>
<gene>
    <name evidence="3" type="ORF">CUT44_00050</name>
</gene>
<dbReference type="EMBL" id="PGGW01000005">
    <property type="protein sequence ID" value="PJF01998.1"/>
    <property type="molecule type" value="Genomic_DNA"/>
</dbReference>
<evidence type="ECO:0000256" key="1">
    <source>
        <dbReference type="SAM" id="MobiDB-lite"/>
    </source>
</evidence>
<dbReference type="Pfam" id="PF13460">
    <property type="entry name" value="NAD_binding_10"/>
    <property type="match status" value="1"/>
</dbReference>
<evidence type="ECO:0000313" key="4">
    <source>
        <dbReference type="Proteomes" id="UP000230407"/>
    </source>
</evidence>
<dbReference type="AlphaFoldDB" id="A0A2M8MCR3"/>
<feature type="region of interest" description="Disordered" evidence="1">
    <location>
        <begin position="1"/>
        <end position="37"/>
    </location>
</feature>
<dbReference type="InterPro" id="IPR051207">
    <property type="entry name" value="ComplexI_NDUFA9_subunit"/>
</dbReference>
<comment type="caution">
    <text evidence="3">The sequence shown here is derived from an EMBL/GenBank/DDBJ whole genome shotgun (WGS) entry which is preliminary data.</text>
</comment>
<dbReference type="RefSeq" id="WP_100200000.1">
    <property type="nucleotide sequence ID" value="NZ_PGGW01000005.1"/>
</dbReference>
<dbReference type="Proteomes" id="UP000230407">
    <property type="component" value="Unassembled WGS sequence"/>
</dbReference>
<evidence type="ECO:0000313" key="3">
    <source>
        <dbReference type="EMBL" id="PJF01998.1"/>
    </source>
</evidence>
<dbReference type="GO" id="GO:0044877">
    <property type="term" value="F:protein-containing complex binding"/>
    <property type="evidence" value="ECO:0007669"/>
    <property type="project" value="TreeGrafter"/>
</dbReference>
<feature type="domain" description="NAD(P)-binding" evidence="2">
    <location>
        <begin position="47"/>
        <end position="186"/>
    </location>
</feature>
<accession>A0A2M8MCR3</accession>
<feature type="compositionally biased region" description="Gly residues" evidence="1">
    <location>
        <begin position="1"/>
        <end position="32"/>
    </location>
</feature>
<feature type="compositionally biased region" description="Low complexity" evidence="1">
    <location>
        <begin position="529"/>
        <end position="549"/>
    </location>
</feature>
<evidence type="ECO:0000259" key="2">
    <source>
        <dbReference type="Pfam" id="PF13460"/>
    </source>
</evidence>
<protein>
    <submittedName>
        <fullName evidence="3">DUF2867 domain-containing protein</fullName>
    </submittedName>
</protein>
<keyword evidence="4" id="KW-1185">Reference proteome</keyword>
<dbReference type="PANTHER" id="PTHR12126">
    <property type="entry name" value="NADH-UBIQUINONE OXIDOREDUCTASE 39 KDA SUBUNIT-RELATED"/>
    <property type="match status" value="1"/>
</dbReference>
<dbReference type="Pfam" id="PF11066">
    <property type="entry name" value="DUF2867"/>
    <property type="match status" value="1"/>
</dbReference>
<name>A0A2M8MCR3_9ACTN</name>
<dbReference type="PANTHER" id="PTHR12126:SF11">
    <property type="entry name" value="NADH DEHYDROGENASE [UBIQUINONE] 1 ALPHA SUBCOMPLEX SUBUNIT 9, MITOCHONDRIAL"/>
    <property type="match status" value="1"/>
</dbReference>
<dbReference type="InterPro" id="IPR036291">
    <property type="entry name" value="NAD(P)-bd_dom_sf"/>
</dbReference>
<organism evidence="3 4">
    <name type="scientific">Streptomyces carminius</name>
    <dbReference type="NCBI Taxonomy" id="2665496"/>
    <lineage>
        <taxon>Bacteria</taxon>
        <taxon>Bacillati</taxon>
        <taxon>Actinomycetota</taxon>
        <taxon>Actinomycetes</taxon>
        <taxon>Kitasatosporales</taxon>
        <taxon>Streptomycetaceae</taxon>
        <taxon>Streptomyces</taxon>
    </lineage>
</organism>
<feature type="compositionally biased region" description="Basic residues" evidence="1">
    <location>
        <begin position="550"/>
        <end position="569"/>
    </location>
</feature>
<dbReference type="SUPFAM" id="SSF55961">
    <property type="entry name" value="Bet v1-like"/>
    <property type="match status" value="1"/>
</dbReference>
<dbReference type="InterPro" id="IPR021295">
    <property type="entry name" value="DUF2867"/>
</dbReference>